<dbReference type="AlphaFoldDB" id="C6L920"/>
<dbReference type="PANTHER" id="PTHR42794">
    <property type="entry name" value="HEMIN IMPORT ATP-BINDING PROTEIN HMUV"/>
    <property type="match status" value="1"/>
</dbReference>
<dbReference type="CDD" id="cd03214">
    <property type="entry name" value="ABC_Iron-Siderophores_B12_Hemin"/>
    <property type="match status" value="1"/>
</dbReference>
<accession>C6L920</accession>
<sequence length="380" mass="42653">MRLLADARDNRGEVSMDNFYIYTDHMTVGYNGRPLIRDIEIKVRRGEILTLIGPNGAGKSTILKSITKQLSLIGGTVYLEQKNMQAMSDKELSRKLSVVMTDRIRPELMTCEDVVAAGRYPYTGRLGILTDNDRKIVRESMELVHALDLCDCDFTQISDGQRQRVLLAKAICQEPEIIILDEPTSFLDIRHKLELLTILKKLVREKQIAVIMSLHELDLAQKISDTVICVHGDKIDKYGTPEEIFTDSYIHKLYGLTSGSYNADFGCLEMEPPHGRPEIFVIGGNGSGIAQYRRLARGGVPFAAGILHENDVDYEVAKALAAEVVCEKAFEPVSGETYQRALAVMKECRQVLCCLQEFGTLNQKNRELLEEAKRQGIEIV</sequence>
<dbReference type="InterPro" id="IPR027417">
    <property type="entry name" value="P-loop_NTPase"/>
</dbReference>
<evidence type="ECO:0000256" key="1">
    <source>
        <dbReference type="ARBA" id="ARBA00022448"/>
    </source>
</evidence>
<dbReference type="Gene3D" id="3.40.50.300">
    <property type="entry name" value="P-loop containing nucleotide triphosphate hydrolases"/>
    <property type="match status" value="1"/>
</dbReference>
<dbReference type="EMBL" id="ACCL02000001">
    <property type="protein sequence ID" value="EET62759.1"/>
    <property type="molecule type" value="Genomic_DNA"/>
</dbReference>
<dbReference type="SMART" id="SM00382">
    <property type="entry name" value="AAA"/>
    <property type="match status" value="1"/>
</dbReference>
<evidence type="ECO:0000256" key="4">
    <source>
        <dbReference type="ARBA" id="ARBA00022967"/>
    </source>
</evidence>
<evidence type="ECO:0000256" key="2">
    <source>
        <dbReference type="ARBA" id="ARBA00022741"/>
    </source>
</evidence>
<dbReference type="PANTHER" id="PTHR42794:SF1">
    <property type="entry name" value="HEMIN IMPORT ATP-BINDING PROTEIN HMUV"/>
    <property type="match status" value="1"/>
</dbReference>
<keyword evidence="1" id="KW-0813">Transport</keyword>
<protein>
    <submittedName>
        <fullName evidence="6">ABC transporter, ATP-binding protein</fullName>
    </submittedName>
</protein>
<dbReference type="SUPFAM" id="SSF52540">
    <property type="entry name" value="P-loop containing nucleoside triphosphate hydrolases"/>
    <property type="match status" value="1"/>
</dbReference>
<dbReference type="Proteomes" id="UP000005561">
    <property type="component" value="Unassembled WGS sequence"/>
</dbReference>
<evidence type="ECO:0000313" key="6">
    <source>
        <dbReference type="EMBL" id="EET62759.1"/>
    </source>
</evidence>
<keyword evidence="2" id="KW-0547">Nucleotide-binding</keyword>
<evidence type="ECO:0000256" key="3">
    <source>
        <dbReference type="ARBA" id="ARBA00022840"/>
    </source>
</evidence>
<gene>
    <name evidence="6" type="ORF">BRYFOR_05110</name>
</gene>
<evidence type="ECO:0000313" key="7">
    <source>
        <dbReference type="Proteomes" id="UP000005561"/>
    </source>
</evidence>
<dbReference type="Pfam" id="PF00005">
    <property type="entry name" value="ABC_tran"/>
    <property type="match status" value="1"/>
</dbReference>
<dbReference type="InterPro" id="IPR003593">
    <property type="entry name" value="AAA+_ATPase"/>
</dbReference>
<comment type="caution">
    <text evidence="6">The sequence shown here is derived from an EMBL/GenBank/DDBJ whole genome shotgun (WGS) entry which is preliminary data.</text>
</comment>
<dbReference type="PROSITE" id="PS50893">
    <property type="entry name" value="ABC_TRANSPORTER_2"/>
    <property type="match status" value="1"/>
</dbReference>
<dbReference type="InterPro" id="IPR003439">
    <property type="entry name" value="ABC_transporter-like_ATP-bd"/>
</dbReference>
<keyword evidence="3 6" id="KW-0067">ATP-binding</keyword>
<evidence type="ECO:0000259" key="5">
    <source>
        <dbReference type="PROSITE" id="PS50893"/>
    </source>
</evidence>
<keyword evidence="4" id="KW-1278">Translocase</keyword>
<keyword evidence="7" id="KW-1185">Reference proteome</keyword>
<feature type="domain" description="ABC transporter" evidence="5">
    <location>
        <begin position="21"/>
        <end position="257"/>
    </location>
</feature>
<name>C6L920_9FIRM</name>
<proteinExistence type="predicted"/>
<dbReference type="GO" id="GO:0005524">
    <property type="term" value="F:ATP binding"/>
    <property type="evidence" value="ECO:0007669"/>
    <property type="project" value="UniProtKB-KW"/>
</dbReference>
<organism evidence="6 7">
    <name type="scientific">Marvinbryantia formatexigens DSM 14469</name>
    <dbReference type="NCBI Taxonomy" id="478749"/>
    <lineage>
        <taxon>Bacteria</taxon>
        <taxon>Bacillati</taxon>
        <taxon>Bacillota</taxon>
        <taxon>Clostridia</taxon>
        <taxon>Lachnospirales</taxon>
        <taxon>Lachnospiraceae</taxon>
        <taxon>Marvinbryantia</taxon>
    </lineage>
</organism>
<dbReference type="GO" id="GO:0016887">
    <property type="term" value="F:ATP hydrolysis activity"/>
    <property type="evidence" value="ECO:0007669"/>
    <property type="project" value="InterPro"/>
</dbReference>
<dbReference type="eggNOG" id="COG1120">
    <property type="taxonomic scope" value="Bacteria"/>
</dbReference>
<dbReference type="STRING" id="168384.SAMN05660368_01735"/>
<reference evidence="6" key="1">
    <citation type="submission" date="2009-07" db="EMBL/GenBank/DDBJ databases">
        <authorList>
            <person name="Weinstock G."/>
            <person name="Sodergren E."/>
            <person name="Clifton S."/>
            <person name="Fulton L."/>
            <person name="Fulton B."/>
            <person name="Courtney L."/>
            <person name="Fronick C."/>
            <person name="Harrison M."/>
            <person name="Strong C."/>
            <person name="Farmer C."/>
            <person name="Delahaunty K."/>
            <person name="Markovic C."/>
            <person name="Hall O."/>
            <person name="Minx P."/>
            <person name="Tomlinson C."/>
            <person name="Mitreva M."/>
            <person name="Nelson J."/>
            <person name="Hou S."/>
            <person name="Wollam A."/>
            <person name="Pepin K.H."/>
            <person name="Johnson M."/>
            <person name="Bhonagiri V."/>
            <person name="Nash W.E."/>
            <person name="Warren W."/>
            <person name="Chinwalla A."/>
            <person name="Mardis E.R."/>
            <person name="Wilson R.K."/>
        </authorList>
    </citation>
    <scope>NUCLEOTIDE SEQUENCE [LARGE SCALE GENOMIC DNA]</scope>
    <source>
        <strain evidence="6">DSM 14469</strain>
    </source>
</reference>
<dbReference type="FunFam" id="3.40.50.300:FF:000134">
    <property type="entry name" value="Iron-enterobactin ABC transporter ATP-binding protein"/>
    <property type="match status" value="1"/>
</dbReference>